<evidence type="ECO:0000256" key="6">
    <source>
        <dbReference type="ARBA" id="ARBA00022747"/>
    </source>
</evidence>
<evidence type="ECO:0000256" key="2">
    <source>
        <dbReference type="ARBA" id="ARBA00008598"/>
    </source>
</evidence>
<evidence type="ECO:0000256" key="7">
    <source>
        <dbReference type="ARBA" id="ARBA00022759"/>
    </source>
</evidence>
<dbReference type="InterPro" id="IPR004473">
    <property type="entry name" value="Restrct_endonuc_typeI_HsdR"/>
</dbReference>
<dbReference type="Pfam" id="PF11867">
    <property type="entry name" value="T1RH-like_C"/>
    <property type="match status" value="1"/>
</dbReference>
<dbReference type="Pfam" id="PF22679">
    <property type="entry name" value="T1R_D3-like"/>
    <property type="match status" value="1"/>
</dbReference>
<evidence type="ECO:0000256" key="8">
    <source>
        <dbReference type="ARBA" id="ARBA00022801"/>
    </source>
</evidence>
<evidence type="ECO:0000256" key="10">
    <source>
        <dbReference type="ARBA" id="ARBA00023125"/>
    </source>
</evidence>
<evidence type="ECO:0000256" key="1">
    <source>
        <dbReference type="ARBA" id="ARBA00000851"/>
    </source>
</evidence>
<protein>
    <recommendedName>
        <fullName evidence="3">type I site-specific deoxyribonuclease</fullName>
        <ecNumber evidence="3">3.1.21.3</ecNumber>
    </recommendedName>
</protein>
<keyword evidence="6" id="KW-0680">Restriction system</keyword>
<dbReference type="PANTHER" id="PTHR30195">
    <property type="entry name" value="TYPE I SITE-SPECIFIC DEOXYRIBONUCLEASE PROTEIN SUBUNIT M AND R"/>
    <property type="match status" value="1"/>
</dbReference>
<dbReference type="InterPro" id="IPR051268">
    <property type="entry name" value="Type-I_R_enzyme_R_subunit"/>
</dbReference>
<evidence type="ECO:0000256" key="4">
    <source>
        <dbReference type="ARBA" id="ARBA00022722"/>
    </source>
</evidence>
<dbReference type="NCBIfam" id="TIGR00348">
    <property type="entry name" value="hsdR"/>
    <property type="match status" value="1"/>
</dbReference>
<evidence type="ECO:0000256" key="9">
    <source>
        <dbReference type="ARBA" id="ARBA00022840"/>
    </source>
</evidence>
<keyword evidence="8" id="KW-0378">Hydrolase</keyword>
<dbReference type="PANTHER" id="PTHR30195:SF15">
    <property type="entry name" value="TYPE I RESTRICTION ENZYME HINDI ENDONUCLEASE SUBUNIT"/>
    <property type="match status" value="1"/>
</dbReference>
<evidence type="ECO:0000259" key="11">
    <source>
        <dbReference type="PROSITE" id="PS51192"/>
    </source>
</evidence>
<organism evidence="12 13">
    <name type="scientific">Methanocorpusculum vombati</name>
    <dbReference type="NCBI Taxonomy" id="3002864"/>
    <lineage>
        <taxon>Archaea</taxon>
        <taxon>Methanobacteriati</taxon>
        <taxon>Methanobacteriota</taxon>
        <taxon>Stenosarchaea group</taxon>
        <taxon>Methanomicrobia</taxon>
        <taxon>Methanomicrobiales</taxon>
        <taxon>Methanocorpusculaceae</taxon>
        <taxon>Methanocorpusculum</taxon>
    </lineage>
</organism>
<dbReference type="CDD" id="cd22332">
    <property type="entry name" value="HsdR_N"/>
    <property type="match status" value="1"/>
</dbReference>
<keyword evidence="9" id="KW-0067">ATP-binding</keyword>
<dbReference type="EMBL" id="JAPTGC010000004">
    <property type="protein sequence ID" value="MCZ0862335.1"/>
    <property type="molecule type" value="Genomic_DNA"/>
</dbReference>
<dbReference type="InterPro" id="IPR040980">
    <property type="entry name" value="SWI2_SNF2"/>
</dbReference>
<evidence type="ECO:0000256" key="5">
    <source>
        <dbReference type="ARBA" id="ARBA00022741"/>
    </source>
</evidence>
<dbReference type="Gene3D" id="3.40.50.300">
    <property type="entry name" value="P-loop containing nucleotide triphosphate hydrolases"/>
    <property type="match status" value="2"/>
</dbReference>
<keyword evidence="4" id="KW-0540">Nuclease</keyword>
<sequence>MSYFNESALEESIMELFGDEDYTHLKGEQLHREKAEQLLAEDLKTYLLNRYAHHHLTANELNRILHQLRTIPGTLYEANKTFCKYLSDGFIFPREDRTQKDIYLELIDYANPENNIWKIVNQIEIEGINGQIRIPDAIIYLNGLPITVLEFKSAVKENATIADAYTQLTIRYKRDIPDLFKYHAFLVISDGINNKYGTLFTPYEYFYSWRKINSEDTDQDGISSLTTMIQGLFRKDRLLAVLKDFIYFPDKDKNDTKIICRYPQYFGATKLLSNIKTHMRPHGDGKGGTYFGATGCGKSYTMLFLTRMLMKSPELRSPTILLITDRKDLDDQLSKQFLKAKKYVGDEKILDIDSRETLKKELQGRTSGGVYLTTIQKFTEDISLLTDRTNVICISDEAHRSQLNLDQKIKITADGIKRYYGFAKYLHASLPNATYVGFTGTPIDETLNVFGDIVDSYTMIESVNDGITVRLVYEGRAAKVSLNDTTVEAIEDYYAKCELAGSNTYQIEESKKAVTKLDVILGDADRLRAVANDFITHYETRVREGATISGKAMFVCANRTIAYNLYQFIIEQRPEWAKPKLSPDETQLTPEDKKELKPIELIKLVMTRNKDDPRNLYTMLGTSEDRKELDRQFKNIKSNFKIAIVVDMWITGFDVPSLDAIYIDKPIQKHTLIQTISRVNRVYPGKDKGLIVDYIGIKTKMNEALRQYTDYKTGEFEGIEESVRIVKDQLEILGQMFHNFNSHDFFHGTPKEQLTCLNRAVEYIQLTEELELRFMRESKRMKQAYNLCSASDQITPDERNSIHFYMAVRSVLFKLTKGDSPDITQMNAYVRKLLEEAIISDGIEELFETEKQISVDIFSDEYLNKIHAILLPNTKIKVLQRLLAQAITDVKKVNKIMGIEFTERLNEIVREYNNRRRDEAYTKEVLDELVNRLTDLLADLKSEKNSFIALGIDYEEKAFYDILKAVSLKYKFEYPEDKMILLASKTKEIVDDRARYTDWATREDIKADLQVALILLLDEYGYPPVTHDEVYQEVLEQAENFKKYAK</sequence>
<dbReference type="Pfam" id="PF18766">
    <property type="entry name" value="SWI2_SNF2"/>
    <property type="match status" value="1"/>
</dbReference>
<dbReference type="PROSITE" id="PS51192">
    <property type="entry name" value="HELICASE_ATP_BIND_1"/>
    <property type="match status" value="1"/>
</dbReference>
<dbReference type="SUPFAM" id="SSF52540">
    <property type="entry name" value="P-loop containing nucleoside triphosphate hydrolases"/>
    <property type="match status" value="2"/>
</dbReference>
<keyword evidence="10" id="KW-0238">DNA-binding</keyword>
<dbReference type="RefSeq" id="WP_268922577.1">
    <property type="nucleotide sequence ID" value="NZ_JAPTGC010000004.1"/>
</dbReference>
<keyword evidence="13" id="KW-1185">Reference proteome</keyword>
<comment type="similarity">
    <text evidence="2">Belongs to the HsdR family.</text>
</comment>
<dbReference type="InterPro" id="IPR021810">
    <property type="entry name" value="T1RH-like_C"/>
</dbReference>
<keyword evidence="7 12" id="KW-0255">Endonuclease</keyword>
<dbReference type="Pfam" id="PF04313">
    <property type="entry name" value="HSDR_N"/>
    <property type="match status" value="1"/>
</dbReference>
<proteinExistence type="inferred from homology"/>
<dbReference type="EC" id="3.1.21.3" evidence="3"/>
<evidence type="ECO:0000313" key="12">
    <source>
        <dbReference type="EMBL" id="MCZ0862335.1"/>
    </source>
</evidence>
<gene>
    <name evidence="12" type="ORF">O0S09_03575</name>
</gene>
<reference evidence="12" key="1">
    <citation type="submission" date="2022-12" db="EMBL/GenBank/DDBJ databases">
        <title>Isolation and characterisation of novel Methanocorpusculum spp. from native Australian herbivores indicates the genus is ancestrally host-associated.</title>
        <authorList>
            <person name="Volmer J.G."/>
            <person name="Soo R.M."/>
            <person name="Evans P.N."/>
            <person name="Hoedt E.C."/>
            <person name="Astorga Alsina A.L."/>
            <person name="Woodcroft B.J."/>
            <person name="Tyson G.W."/>
            <person name="Hugenholtz P."/>
            <person name="Morrison M."/>
        </authorList>
    </citation>
    <scope>NUCLEOTIDE SEQUENCE</scope>
    <source>
        <strain evidence="12">CW153</strain>
    </source>
</reference>
<dbReference type="GO" id="GO:0004519">
    <property type="term" value="F:endonuclease activity"/>
    <property type="evidence" value="ECO:0007669"/>
    <property type="project" value="UniProtKB-KW"/>
</dbReference>
<evidence type="ECO:0000256" key="3">
    <source>
        <dbReference type="ARBA" id="ARBA00012654"/>
    </source>
</evidence>
<evidence type="ECO:0000313" key="13">
    <source>
        <dbReference type="Proteomes" id="UP001141336"/>
    </source>
</evidence>
<dbReference type="SMART" id="SM00487">
    <property type="entry name" value="DEXDc"/>
    <property type="match status" value="1"/>
</dbReference>
<dbReference type="InterPro" id="IPR027417">
    <property type="entry name" value="P-loop_NTPase"/>
</dbReference>
<dbReference type="InterPro" id="IPR055180">
    <property type="entry name" value="HsdR_RecA-like_helicase_dom_2"/>
</dbReference>
<dbReference type="CDD" id="cd18800">
    <property type="entry name" value="SF2_C_EcoR124I-like"/>
    <property type="match status" value="1"/>
</dbReference>
<name>A0ABT4IMK3_9EURY</name>
<comment type="caution">
    <text evidence="12">The sequence shown here is derived from an EMBL/GenBank/DDBJ whole genome shotgun (WGS) entry which is preliminary data.</text>
</comment>
<comment type="catalytic activity">
    <reaction evidence="1">
        <text>Endonucleolytic cleavage of DNA to give random double-stranded fragments with terminal 5'-phosphates, ATP is simultaneously hydrolyzed.</text>
        <dbReference type="EC" id="3.1.21.3"/>
    </reaction>
</comment>
<keyword evidence="5" id="KW-0547">Nucleotide-binding</keyword>
<dbReference type="Proteomes" id="UP001141336">
    <property type="component" value="Unassembled WGS sequence"/>
</dbReference>
<accession>A0ABT4IMK3</accession>
<dbReference type="Gene3D" id="3.90.1570.50">
    <property type="match status" value="1"/>
</dbReference>
<feature type="domain" description="Helicase ATP-binding" evidence="11">
    <location>
        <begin position="279"/>
        <end position="460"/>
    </location>
</feature>
<dbReference type="InterPro" id="IPR007409">
    <property type="entry name" value="Restrct_endonuc_type1_HsdR_N"/>
</dbReference>
<dbReference type="InterPro" id="IPR014001">
    <property type="entry name" value="Helicase_ATP-bd"/>
</dbReference>